<dbReference type="EMBL" id="JAQLKE010000015">
    <property type="protein sequence ID" value="MDB7084180.1"/>
    <property type="molecule type" value="Genomic_DNA"/>
</dbReference>
<name>A0A9Q2WY94_9FIRM</name>
<dbReference type="GO" id="GO:0004062">
    <property type="term" value="F:aryl sulfotransferase activity"/>
    <property type="evidence" value="ECO:0007669"/>
    <property type="project" value="InterPro"/>
</dbReference>
<reference evidence="2" key="1">
    <citation type="submission" date="2023-01" db="EMBL/GenBank/DDBJ databases">
        <title>Human gut microbiome strain richness.</title>
        <authorList>
            <person name="Chen-Liaw A."/>
        </authorList>
    </citation>
    <scope>NUCLEOTIDE SEQUENCE</scope>
    <source>
        <strain evidence="2">1001217st2_G6_1001217B_191108</strain>
    </source>
</reference>
<evidence type="ECO:0000259" key="1">
    <source>
        <dbReference type="Pfam" id="PF17425"/>
    </source>
</evidence>
<dbReference type="PANTHER" id="PTHR35340">
    <property type="entry name" value="PQQ ENZYME REPEAT PROTEIN-RELATED"/>
    <property type="match status" value="1"/>
</dbReference>
<evidence type="ECO:0000313" key="2">
    <source>
        <dbReference type="EMBL" id="MDB7084180.1"/>
    </source>
</evidence>
<proteinExistence type="predicted"/>
<feature type="domain" description="Arylsulfotransferase N-terminal" evidence="1">
    <location>
        <begin position="84"/>
        <end position="166"/>
    </location>
</feature>
<dbReference type="AlphaFoldDB" id="A0A9Q2WY94"/>
<dbReference type="PANTHER" id="PTHR35340:SF5">
    <property type="entry name" value="ASST-DOMAIN-CONTAINING PROTEIN"/>
    <property type="match status" value="1"/>
</dbReference>
<sequence length="546" mass="62370">MKKVKNILIGLLVFSIIALCFIFNGPLVTEASSDDENSRPYTQLKNTTSDPETIYSDKYQKNIYQQIKKIKQINNYTFNNPLLIENPYGTNTTGIYMYFTTDYQCVATYTISCEGYEDFTRTLNTNSLSGFSKEHEYLLIGSIPDAKNTITVTLTDTNGKQVDSITWSYQAPKLSGGDQYLSVATESYDTTSALSNGLYTVLGNDVTEENDEQTYMRLYDNDGVIRSEIPIISYRSHRILFEDNTMYLSVSSTKIVGVDQTGYVSTIYSTGDYKLHHDYIFDSQNNLIVLASKKNAVTSEDKIIMIDHNTKAITELVDLIELFPDYYKTTAKPDSADDLDWMHINSLELVGKDSLIISSRETSTIMKLDNIYSNPTVDYMIGSNNFWQESGYDDLLLTKTSDFSLQAGQHCVTYVEDATLASGQYYLYLYNNNLAVSTTRSDYNWKEDDNYQNVSYDTKNGISYYYKYLIDENNRTVSLVNTIPVDYSGYVSSVQELDNNIIIDSGMAMSWGEYDQFGTLIKKFTTTGGKFVYRVFKYDYNDYWFQ</sequence>
<dbReference type="InterPro" id="IPR035391">
    <property type="entry name" value="Arylsulfotran_N"/>
</dbReference>
<gene>
    <name evidence="2" type="ORF">PM738_10235</name>
</gene>
<dbReference type="Pfam" id="PF05935">
    <property type="entry name" value="Arylsulfotrans"/>
    <property type="match status" value="1"/>
</dbReference>
<dbReference type="InterPro" id="IPR053143">
    <property type="entry name" value="Arylsulfate_ST"/>
</dbReference>
<protein>
    <submittedName>
        <fullName evidence="2">Aryl-sulfate sulfotransferase</fullName>
    </submittedName>
</protein>
<dbReference type="InterPro" id="IPR010262">
    <property type="entry name" value="Arylsulfotransferase_bact"/>
</dbReference>
<dbReference type="Proteomes" id="UP001211987">
    <property type="component" value="Unassembled WGS sequence"/>
</dbReference>
<comment type="caution">
    <text evidence="2">The sequence shown here is derived from an EMBL/GenBank/DDBJ whole genome shotgun (WGS) entry which is preliminary data.</text>
</comment>
<dbReference type="InterPro" id="IPR038477">
    <property type="entry name" value="ASST_N_sf"/>
</dbReference>
<organism evidence="2 3">
    <name type="scientific">Thomasclavelia ramosa</name>
    <dbReference type="NCBI Taxonomy" id="1547"/>
    <lineage>
        <taxon>Bacteria</taxon>
        <taxon>Bacillati</taxon>
        <taxon>Bacillota</taxon>
        <taxon>Erysipelotrichia</taxon>
        <taxon>Erysipelotrichales</taxon>
        <taxon>Coprobacillaceae</taxon>
        <taxon>Thomasclavelia</taxon>
    </lineage>
</organism>
<evidence type="ECO:0000313" key="3">
    <source>
        <dbReference type="Proteomes" id="UP001211987"/>
    </source>
</evidence>
<dbReference type="Pfam" id="PF17425">
    <property type="entry name" value="Arylsulfotran_N"/>
    <property type="match status" value="1"/>
</dbReference>
<dbReference type="RefSeq" id="WP_008792058.1">
    <property type="nucleotide sequence ID" value="NZ_AP031443.1"/>
</dbReference>
<dbReference type="Gene3D" id="2.60.40.3100">
    <property type="entry name" value="Arylsulphate sulphotransferase monomer, N-terminal domain"/>
    <property type="match status" value="1"/>
</dbReference>
<accession>A0A9Q2WY94</accession>